<dbReference type="Proteomes" id="UP001153269">
    <property type="component" value="Unassembled WGS sequence"/>
</dbReference>
<evidence type="ECO:0000313" key="3">
    <source>
        <dbReference type="Proteomes" id="UP001153269"/>
    </source>
</evidence>
<proteinExistence type="predicted"/>
<dbReference type="EMBL" id="CADEAL010004257">
    <property type="protein sequence ID" value="CAB1455463.1"/>
    <property type="molecule type" value="Genomic_DNA"/>
</dbReference>
<gene>
    <name evidence="2" type="ORF">PLEPLA_LOCUS43239</name>
</gene>
<organism evidence="2 3">
    <name type="scientific">Pleuronectes platessa</name>
    <name type="common">European plaice</name>
    <dbReference type="NCBI Taxonomy" id="8262"/>
    <lineage>
        <taxon>Eukaryota</taxon>
        <taxon>Metazoa</taxon>
        <taxon>Chordata</taxon>
        <taxon>Craniata</taxon>
        <taxon>Vertebrata</taxon>
        <taxon>Euteleostomi</taxon>
        <taxon>Actinopterygii</taxon>
        <taxon>Neopterygii</taxon>
        <taxon>Teleostei</taxon>
        <taxon>Neoteleostei</taxon>
        <taxon>Acanthomorphata</taxon>
        <taxon>Carangaria</taxon>
        <taxon>Pleuronectiformes</taxon>
        <taxon>Pleuronectoidei</taxon>
        <taxon>Pleuronectidae</taxon>
        <taxon>Pleuronectes</taxon>
    </lineage>
</organism>
<reference evidence="2" key="1">
    <citation type="submission" date="2020-03" db="EMBL/GenBank/DDBJ databases">
        <authorList>
            <person name="Weist P."/>
        </authorList>
    </citation>
    <scope>NUCLEOTIDE SEQUENCE</scope>
</reference>
<name>A0A9N7VQS1_PLEPL</name>
<accession>A0A9N7VQS1</accession>
<evidence type="ECO:0000256" key="1">
    <source>
        <dbReference type="SAM" id="MobiDB-lite"/>
    </source>
</evidence>
<comment type="caution">
    <text evidence="2">The sequence shown here is derived from an EMBL/GenBank/DDBJ whole genome shotgun (WGS) entry which is preliminary data.</text>
</comment>
<evidence type="ECO:0000313" key="2">
    <source>
        <dbReference type="EMBL" id="CAB1455463.1"/>
    </source>
</evidence>
<dbReference type="AlphaFoldDB" id="A0A9N7VQS1"/>
<sequence length="207" mass="22101">MASVHKQPDLFHLSSSVNSIRSAPRLLSICLAPDTPAACTLAGEVSGLAEHRRSGSFLHLSSSIAPSETPSRTFPAARSSSAGLGTEVLRFRASGLFTPKLDLGGPSFLLLHRAPLPFQITPKCPFTRPEHPSRCDPVIGEEGPEVHLWSVQVPVGSLRAVNPNSPQSPVTLSSLNLPFLSLWLTKKTSPSNPSVVSVDQRTQITSL</sequence>
<keyword evidence="3" id="KW-1185">Reference proteome</keyword>
<feature type="region of interest" description="Disordered" evidence="1">
    <location>
        <begin position="188"/>
        <end position="207"/>
    </location>
</feature>
<protein>
    <submittedName>
        <fullName evidence="2">Uncharacterized protein</fullName>
    </submittedName>
</protein>